<feature type="compositionally biased region" description="Polar residues" evidence="7">
    <location>
        <begin position="613"/>
        <end position="624"/>
    </location>
</feature>
<dbReference type="STRING" id="45286.A0A120K116"/>
<dbReference type="GO" id="GO:0016607">
    <property type="term" value="C:nuclear speck"/>
    <property type="evidence" value="ECO:0007669"/>
    <property type="project" value="TreeGrafter"/>
</dbReference>
<feature type="region of interest" description="Disordered" evidence="7">
    <location>
        <begin position="613"/>
        <end position="645"/>
    </location>
</feature>
<dbReference type="Gene3D" id="3.90.1750.10">
    <property type="entry name" value="Hect, E3 ligase catalytic domains"/>
    <property type="match status" value="1"/>
</dbReference>
<evidence type="ECO:0000256" key="3">
    <source>
        <dbReference type="ARBA" id="ARBA00012485"/>
    </source>
</evidence>
<dbReference type="Pfam" id="PF00632">
    <property type="entry name" value="HECT"/>
    <property type="match status" value="1"/>
</dbReference>
<comment type="similarity">
    <text evidence="2">Belongs to the UPL family. K-HECT subfamily.</text>
</comment>
<sequence length="1455" mass="164371">MNRGEEFYEHDSDYAISSEHEEGSRDDGGYSYQEEEEEEDDDDDDDEEEDDEYSNFYDEYEEDGGEHLNGAEDNEEEEDIDEVISPGRAAADGNADRWVSSLQELLGTLAQGMEGRRTTEEGHGQQRINLTDVFPEYRQMFGIMGGVNRNDGGRMQKLVSNVLNATEEPFVAMESLREINEQLLMLNPLTAERTVPQMDLLKGIVNALDNPALFEELELQLIACRCLYNLFEVNPDVVSAAVDRNVISILQKKLEEISYIDLAEQVLETLEYISRLSGKEILNSGCLVQCLQYVDFFTVHAQRKAVTIVANSCARVKSSDYDQIVRFFPLLKGLFINSNDQGILTKVLNALYAICGAMSSGSKHSIETLVDLEIIKRIVDVVSSSDIELDGKLKSLDILSLLVSTSSTICTNIIESCDISSMVVRCLNKYKKSVTSSLHEMLMFVPKPLLISITRFVALLLPTEEEQVLSVDPPKYLDIDPKSEKFLDLVKKIIPFFAEIYLNTVDFDIRRYILISLARIASFMNSDSSYIDKQLIGLLSPSIAQNKSSYEAKEGDKIVSGGLLIGLLSLSSTMIAKCASNILPDLKREGIFEMLKSLSAYWNQESDRNVAHNNSSSQVAYSANNDDDDDMHTSTGLPSSPVEVEVEEAEDDDVEDDDYDMEIGPNVDISHHVKPKKINFTVFRNLNASYVDKKLKQLCYSLVESFSCSEESVMIKELKEIEELVSYLRMVDNNVEDSEYWQRTWIAVKNTIFREDFTISGFEFISTGLSESISKIIKSHPSKNSTCQIMFIRVFSDKLELLVKTLQSALTKLESFEIIDCGSSENRAASLGKQMKIRLEYIGDIKKDDIPSALSTLMVSIHCISSFKSLCEFLKHRVAQSRFLSSLLPMSHQNADVNSDDVKTLLFEFQVNGEIVKSSETIFGSIFKNMSSFNRDPRKAWNEVQTIKYRRVYEDEEEPNIGRLYPENNFSREELKPIDGILDLLACCHNGAVNPAHFINPKLTMKLSRQLEEPLIVASGALPSWTLNVTRYYSFLFPLDVRILFLQNTSFGYGRLIQLWKERIENEKNSVVDEQLQRLGRPTRHKLRIARETIFLSALKILTKYGSSPNILEIEYQDEVGTGMGPTLEFYSSVSKEFARKSLHMWHIGSDNEGEYISGLLYPGPISPSQDRAKVLELFTHLGTFVARSMLDNRIVDFRFNRVFFELMHSKIKNEPLDFNSTEKMFKLLGAIDPQLESSLRYIHTHRDSETLEALSLNFTVPGYDIDLIEGGSSTAITTSNVDLYSSKLFDAFLGSGVESQLSNFIDGFSKAFPYSSLLVFAPSELSDLFGSVEEDWSTETLFSFIMADHGYTMDSPTLHDLIVVMSSFSLEERRNFLQFLTGSPKLPMGGFKNLKPHLTVVLKQPEGDLTSDQYLPSVMTCANYLKLPKYSNREILRARIIQAINEGSGAFLLS</sequence>
<dbReference type="GO" id="GO:0061630">
    <property type="term" value="F:ubiquitin protein ligase activity"/>
    <property type="evidence" value="ECO:0007669"/>
    <property type="project" value="UniProtKB-EC"/>
</dbReference>
<protein>
    <recommendedName>
        <fullName evidence="3">HECT-type E3 ubiquitin transferase</fullName>
        <ecNumber evidence="3">2.3.2.26</ecNumber>
    </recommendedName>
</protein>
<organism evidence="9 10">
    <name type="scientific">Eremothecium sinecaudum</name>
    <dbReference type="NCBI Taxonomy" id="45286"/>
    <lineage>
        <taxon>Eukaryota</taxon>
        <taxon>Fungi</taxon>
        <taxon>Dikarya</taxon>
        <taxon>Ascomycota</taxon>
        <taxon>Saccharomycotina</taxon>
        <taxon>Saccharomycetes</taxon>
        <taxon>Saccharomycetales</taxon>
        <taxon>Saccharomycetaceae</taxon>
        <taxon>Eremothecium</taxon>
    </lineage>
</organism>
<dbReference type="InterPro" id="IPR045322">
    <property type="entry name" value="HECTD1/TRIP12-like"/>
</dbReference>
<dbReference type="GeneID" id="28722102"/>
<dbReference type="Gene3D" id="3.30.2410.10">
    <property type="entry name" value="Hect, E3 ligase catalytic domain"/>
    <property type="match status" value="1"/>
</dbReference>
<dbReference type="EC" id="2.3.2.26" evidence="3"/>
<dbReference type="PROSITE" id="PS50237">
    <property type="entry name" value="HECT"/>
    <property type="match status" value="1"/>
</dbReference>
<evidence type="ECO:0000256" key="6">
    <source>
        <dbReference type="PROSITE-ProRule" id="PRU00104"/>
    </source>
</evidence>
<evidence type="ECO:0000313" key="10">
    <source>
        <dbReference type="Proteomes" id="UP000243052"/>
    </source>
</evidence>
<evidence type="ECO:0000256" key="4">
    <source>
        <dbReference type="ARBA" id="ARBA00022679"/>
    </source>
</evidence>
<name>A0A120K116_9SACH</name>
<dbReference type="EMBL" id="CP014242">
    <property type="protein sequence ID" value="AMD18914.1"/>
    <property type="molecule type" value="Genomic_DNA"/>
</dbReference>
<feature type="active site" description="Glycyl thioester intermediate" evidence="6">
    <location>
        <position position="1422"/>
    </location>
</feature>
<evidence type="ECO:0000256" key="2">
    <source>
        <dbReference type="ARBA" id="ARBA00006331"/>
    </source>
</evidence>
<feature type="compositionally biased region" description="Basic and acidic residues" evidence="7">
    <location>
        <begin position="1"/>
        <end position="28"/>
    </location>
</feature>
<dbReference type="GO" id="GO:0000209">
    <property type="term" value="P:protein polyubiquitination"/>
    <property type="evidence" value="ECO:0007669"/>
    <property type="project" value="TreeGrafter"/>
</dbReference>
<evidence type="ECO:0000256" key="7">
    <source>
        <dbReference type="SAM" id="MobiDB-lite"/>
    </source>
</evidence>
<keyword evidence="4" id="KW-0808">Transferase</keyword>
<gene>
    <name evidence="9" type="ORF">AW171_hschr2441</name>
</gene>
<dbReference type="SUPFAM" id="SSF48371">
    <property type="entry name" value="ARM repeat"/>
    <property type="match status" value="1"/>
</dbReference>
<dbReference type="PANTHER" id="PTHR45670">
    <property type="entry name" value="E3 UBIQUITIN-PROTEIN LIGASE TRIP12"/>
    <property type="match status" value="1"/>
</dbReference>
<feature type="compositionally biased region" description="Acidic residues" evidence="7">
    <location>
        <begin position="33"/>
        <end position="64"/>
    </location>
</feature>
<keyword evidence="10" id="KW-1185">Reference proteome</keyword>
<reference evidence="9 10" key="1">
    <citation type="submission" date="2016-01" db="EMBL/GenBank/DDBJ databases">
        <title>Genome sequence of the yeast Holleya sinecauda.</title>
        <authorList>
            <person name="Dietrich F.S."/>
        </authorList>
    </citation>
    <scope>NUCLEOTIDE SEQUENCE [LARGE SCALE GENOMIC DNA]</scope>
    <source>
        <strain evidence="9 10">ATCC 58844</strain>
    </source>
</reference>
<dbReference type="Pfam" id="PF25579">
    <property type="entry name" value="TPR_TRIP12_N"/>
    <property type="match status" value="1"/>
</dbReference>
<dbReference type="OrthoDB" id="423283at2759"/>
<feature type="region of interest" description="Disordered" evidence="7">
    <location>
        <begin position="1"/>
        <end position="80"/>
    </location>
</feature>
<evidence type="ECO:0000256" key="1">
    <source>
        <dbReference type="ARBA" id="ARBA00000885"/>
    </source>
</evidence>
<dbReference type="SMART" id="SM00119">
    <property type="entry name" value="HECTc"/>
    <property type="match status" value="1"/>
</dbReference>
<evidence type="ECO:0000256" key="5">
    <source>
        <dbReference type="ARBA" id="ARBA00022786"/>
    </source>
</evidence>
<accession>A0A120K116</accession>
<keyword evidence="5 6" id="KW-0833">Ubl conjugation pathway</keyword>
<dbReference type="InterPro" id="IPR011989">
    <property type="entry name" value="ARM-like"/>
</dbReference>
<proteinExistence type="inferred from homology"/>
<dbReference type="Gene3D" id="3.30.2160.10">
    <property type="entry name" value="Hect, E3 ligase catalytic domain"/>
    <property type="match status" value="1"/>
</dbReference>
<dbReference type="SUPFAM" id="SSF56204">
    <property type="entry name" value="Hect, E3 ligase catalytic domain"/>
    <property type="match status" value="1"/>
</dbReference>
<dbReference type="InterPro" id="IPR000569">
    <property type="entry name" value="HECT_dom"/>
</dbReference>
<evidence type="ECO:0000259" key="8">
    <source>
        <dbReference type="PROSITE" id="PS50237"/>
    </source>
</evidence>
<feature type="domain" description="HECT" evidence="8">
    <location>
        <begin position="1125"/>
        <end position="1455"/>
    </location>
</feature>
<dbReference type="PANTHER" id="PTHR45670:SF1">
    <property type="entry name" value="E3 UBIQUITIN-PROTEIN LIGASE HECTD1"/>
    <property type="match status" value="1"/>
</dbReference>
<evidence type="ECO:0000313" key="9">
    <source>
        <dbReference type="EMBL" id="AMD18914.1"/>
    </source>
</evidence>
<dbReference type="GO" id="GO:0043161">
    <property type="term" value="P:proteasome-mediated ubiquitin-dependent protein catabolic process"/>
    <property type="evidence" value="ECO:0007669"/>
    <property type="project" value="TreeGrafter"/>
</dbReference>
<dbReference type="RefSeq" id="XP_017985910.1">
    <property type="nucleotide sequence ID" value="XM_018130421.1"/>
</dbReference>
<comment type="catalytic activity">
    <reaction evidence="1">
        <text>S-ubiquitinyl-[E2 ubiquitin-conjugating enzyme]-L-cysteine + [acceptor protein]-L-lysine = [E2 ubiquitin-conjugating enzyme]-L-cysteine + N(6)-ubiquitinyl-[acceptor protein]-L-lysine.</text>
        <dbReference type="EC" id="2.3.2.26"/>
    </reaction>
</comment>
<dbReference type="Gene3D" id="1.25.10.10">
    <property type="entry name" value="Leucine-rich Repeat Variant"/>
    <property type="match status" value="1"/>
</dbReference>
<dbReference type="InterPro" id="IPR057948">
    <property type="entry name" value="TPR_TRIP12_N"/>
</dbReference>
<dbReference type="Proteomes" id="UP000243052">
    <property type="component" value="Chromosome ii"/>
</dbReference>
<dbReference type="InterPro" id="IPR035983">
    <property type="entry name" value="Hect_E3_ubiquitin_ligase"/>
</dbReference>
<dbReference type="InterPro" id="IPR016024">
    <property type="entry name" value="ARM-type_fold"/>
</dbReference>